<dbReference type="Proteomes" id="UP000298030">
    <property type="component" value="Unassembled WGS sequence"/>
</dbReference>
<accession>A0A4Y7T5U5</accession>
<dbReference type="EMBL" id="QPFP01000028">
    <property type="protein sequence ID" value="TEB29324.1"/>
    <property type="molecule type" value="Genomic_DNA"/>
</dbReference>
<reference evidence="1 2" key="1">
    <citation type="journal article" date="2019" name="Nat. Ecol. Evol.">
        <title>Megaphylogeny resolves global patterns of mushroom evolution.</title>
        <authorList>
            <person name="Varga T."/>
            <person name="Krizsan K."/>
            <person name="Foldi C."/>
            <person name="Dima B."/>
            <person name="Sanchez-Garcia M."/>
            <person name="Sanchez-Ramirez S."/>
            <person name="Szollosi G.J."/>
            <person name="Szarkandi J.G."/>
            <person name="Papp V."/>
            <person name="Albert L."/>
            <person name="Andreopoulos W."/>
            <person name="Angelini C."/>
            <person name="Antonin V."/>
            <person name="Barry K.W."/>
            <person name="Bougher N.L."/>
            <person name="Buchanan P."/>
            <person name="Buyck B."/>
            <person name="Bense V."/>
            <person name="Catcheside P."/>
            <person name="Chovatia M."/>
            <person name="Cooper J."/>
            <person name="Damon W."/>
            <person name="Desjardin D."/>
            <person name="Finy P."/>
            <person name="Geml J."/>
            <person name="Haridas S."/>
            <person name="Hughes K."/>
            <person name="Justo A."/>
            <person name="Karasinski D."/>
            <person name="Kautmanova I."/>
            <person name="Kiss B."/>
            <person name="Kocsube S."/>
            <person name="Kotiranta H."/>
            <person name="LaButti K.M."/>
            <person name="Lechner B.E."/>
            <person name="Liimatainen K."/>
            <person name="Lipzen A."/>
            <person name="Lukacs Z."/>
            <person name="Mihaltcheva S."/>
            <person name="Morgado L.N."/>
            <person name="Niskanen T."/>
            <person name="Noordeloos M.E."/>
            <person name="Ohm R.A."/>
            <person name="Ortiz-Santana B."/>
            <person name="Ovrebo C."/>
            <person name="Racz N."/>
            <person name="Riley R."/>
            <person name="Savchenko A."/>
            <person name="Shiryaev A."/>
            <person name="Soop K."/>
            <person name="Spirin V."/>
            <person name="Szebenyi C."/>
            <person name="Tomsovsky M."/>
            <person name="Tulloss R.E."/>
            <person name="Uehling J."/>
            <person name="Grigoriev I.V."/>
            <person name="Vagvolgyi C."/>
            <person name="Papp T."/>
            <person name="Martin F.M."/>
            <person name="Miettinen O."/>
            <person name="Hibbett D.S."/>
            <person name="Nagy L.G."/>
        </authorList>
    </citation>
    <scope>NUCLEOTIDE SEQUENCE [LARGE SCALE GENOMIC DNA]</scope>
    <source>
        <strain evidence="1 2">FP101781</strain>
    </source>
</reference>
<sequence length="135" mass="14673">MLLPIHPRDGSPYPRSRDPAHLIWVDRRIRRPSFGMARFGESNLYGSLPFSLQLALGAMAGILPGITAGSSESPDYLSYPCTSGVDDANGRLSSQAGQFAILPCGQGRPVRLYGRTLNRFMPASSQFVVTYRGAI</sequence>
<protein>
    <submittedName>
        <fullName evidence="1">Uncharacterized protein</fullName>
    </submittedName>
</protein>
<organism evidence="1 2">
    <name type="scientific">Coprinellus micaceus</name>
    <name type="common">Glistening ink-cap mushroom</name>
    <name type="synonym">Coprinus micaceus</name>
    <dbReference type="NCBI Taxonomy" id="71717"/>
    <lineage>
        <taxon>Eukaryota</taxon>
        <taxon>Fungi</taxon>
        <taxon>Dikarya</taxon>
        <taxon>Basidiomycota</taxon>
        <taxon>Agaricomycotina</taxon>
        <taxon>Agaricomycetes</taxon>
        <taxon>Agaricomycetidae</taxon>
        <taxon>Agaricales</taxon>
        <taxon>Agaricineae</taxon>
        <taxon>Psathyrellaceae</taxon>
        <taxon>Coprinellus</taxon>
    </lineage>
</organism>
<evidence type="ECO:0000313" key="2">
    <source>
        <dbReference type="Proteomes" id="UP000298030"/>
    </source>
</evidence>
<name>A0A4Y7T5U5_COPMI</name>
<evidence type="ECO:0000313" key="1">
    <source>
        <dbReference type="EMBL" id="TEB29324.1"/>
    </source>
</evidence>
<dbReference type="AlphaFoldDB" id="A0A4Y7T5U5"/>
<gene>
    <name evidence="1" type="ORF">FA13DRAFT_674631</name>
</gene>
<proteinExistence type="predicted"/>
<keyword evidence="2" id="KW-1185">Reference proteome</keyword>
<comment type="caution">
    <text evidence="1">The sequence shown here is derived from an EMBL/GenBank/DDBJ whole genome shotgun (WGS) entry which is preliminary data.</text>
</comment>